<accession>A0AC61D9V1</accession>
<dbReference type="Proteomes" id="UP000224460">
    <property type="component" value="Unassembled WGS sequence"/>
</dbReference>
<sequence length="363" mass="39856">MKKNFLLGILALTMSLSTLVGCGGTTQNPNTSTPEAPTQTSNNAEAGNTTPTANKEAVIVQIGFENTLDEPIGQALTKWKELVAEKGDGSLEIKLFPNSSLGSKTELIDMMVMGEPVVTIADGAFYADYGVKDMGIMYGPFFFESWDDVWTLIESDWYADQSKKLEEKGLKLLASNWIYGSRHLMTTKKVVTPEDVAGMKIRVAATEIYMEGWNSLGAVATGLALGETYQALQTGVVEGVENPFSTLYGQSFHEVAKNILLTGHIKNFTTWVTGTEFFNQLTPEQQELLVTTGEEAGLYNNQLQTENEQVYLDQLTSAGVTVTEMTEENLAAWKEKSKGFYELGDKFGWSEGLYDTVQKAMGK</sequence>
<reference evidence="1" key="1">
    <citation type="submission" date="2017-10" db="EMBL/GenBank/DDBJ databases">
        <title>Genome sequence of cellulolytic Lachnospiraceae bacterium XHS1971 isolated from hotspring sediment.</title>
        <authorList>
            <person name="Vasudevan G."/>
            <person name="Joshi A.J."/>
            <person name="Hivarkar S."/>
            <person name="Lanjekar V.B."/>
            <person name="Dhakephalkar P.K."/>
            <person name="Dagar S."/>
        </authorList>
    </citation>
    <scope>NUCLEOTIDE SEQUENCE</scope>
    <source>
        <strain evidence="1">XHS1971</strain>
    </source>
</reference>
<organism evidence="1 2">
    <name type="scientific">Sporanaerobium hydrogeniformans</name>
    <dbReference type="NCBI Taxonomy" id="3072179"/>
    <lineage>
        <taxon>Bacteria</taxon>
        <taxon>Bacillati</taxon>
        <taxon>Bacillota</taxon>
        <taxon>Clostridia</taxon>
        <taxon>Lachnospirales</taxon>
        <taxon>Lachnospiraceae</taxon>
        <taxon>Sporanaerobium</taxon>
    </lineage>
</organism>
<evidence type="ECO:0000313" key="1">
    <source>
        <dbReference type="EMBL" id="PHV70081.1"/>
    </source>
</evidence>
<gene>
    <name evidence="1" type="ORF">CS063_12305</name>
</gene>
<proteinExistence type="predicted"/>
<protein>
    <submittedName>
        <fullName evidence="1">C4-dicarboxylate ABC transporter substrate-binding protein</fullName>
    </submittedName>
</protein>
<comment type="caution">
    <text evidence="1">The sequence shown here is derived from an EMBL/GenBank/DDBJ whole genome shotgun (WGS) entry which is preliminary data.</text>
</comment>
<name>A0AC61D9V1_9FIRM</name>
<dbReference type="EMBL" id="PEDL01000014">
    <property type="protein sequence ID" value="PHV70081.1"/>
    <property type="molecule type" value="Genomic_DNA"/>
</dbReference>
<keyword evidence="2" id="KW-1185">Reference proteome</keyword>
<evidence type="ECO:0000313" key="2">
    <source>
        <dbReference type="Proteomes" id="UP000224460"/>
    </source>
</evidence>